<dbReference type="AlphaFoldDB" id="A0AA97FKQ1"/>
<dbReference type="RefSeq" id="WP_317139713.1">
    <property type="nucleotide sequence ID" value="NZ_CP118157.1"/>
</dbReference>
<evidence type="ECO:0000313" key="1">
    <source>
        <dbReference type="EMBL" id="WOF23242.1"/>
    </source>
</evidence>
<protein>
    <submittedName>
        <fullName evidence="1">Cache domain-containing protein</fullName>
    </submittedName>
</protein>
<name>A0AA97FKQ1_9MICO</name>
<dbReference type="Proteomes" id="UP001305498">
    <property type="component" value="Chromosome"/>
</dbReference>
<dbReference type="CDD" id="cd12913">
    <property type="entry name" value="PDC1_MCP_like"/>
    <property type="match status" value="1"/>
</dbReference>
<keyword evidence="2" id="KW-1185">Reference proteome</keyword>
<accession>A0AA97FKQ1</accession>
<reference evidence="1 2" key="1">
    <citation type="submission" date="2023-02" db="EMBL/GenBank/DDBJ databases">
        <title>Microbacterium betulae sp. nov., isolated from birch wood.</title>
        <authorList>
            <person name="Pasciak M."/>
            <person name="Pawlik K.J."/>
            <person name="Martynowski D."/>
            <person name="Laczmanski L."/>
            <person name="Ciekot J."/>
            <person name="Szponar B."/>
            <person name="Wojcik-Fatla A."/>
            <person name="Mackiewicz B."/>
            <person name="Farian E."/>
            <person name="Cholewa G."/>
            <person name="Cholewa A."/>
            <person name="Dutkiewicz J."/>
        </authorList>
    </citation>
    <scope>NUCLEOTIDE SEQUENCE [LARGE SCALE GENOMIC DNA]</scope>
    <source>
        <strain evidence="1 2">AB</strain>
    </source>
</reference>
<evidence type="ECO:0000313" key="2">
    <source>
        <dbReference type="Proteomes" id="UP001305498"/>
    </source>
</evidence>
<dbReference type="EMBL" id="CP118157">
    <property type="protein sequence ID" value="WOF23242.1"/>
    <property type="molecule type" value="Genomic_DNA"/>
</dbReference>
<dbReference type="Pfam" id="PF22673">
    <property type="entry name" value="MCP-like_PDC_1"/>
    <property type="match status" value="1"/>
</dbReference>
<organism evidence="1 2">
    <name type="scientific">Microbacterium betulae</name>
    <dbReference type="NCBI Taxonomy" id="2981139"/>
    <lineage>
        <taxon>Bacteria</taxon>
        <taxon>Bacillati</taxon>
        <taxon>Actinomycetota</taxon>
        <taxon>Actinomycetes</taxon>
        <taxon>Micrococcales</taxon>
        <taxon>Microbacteriaceae</taxon>
        <taxon>Microbacterium</taxon>
    </lineage>
</organism>
<gene>
    <name evidence="1" type="ORF">N8K70_00810</name>
</gene>
<dbReference type="KEGG" id="mbet:N8K70_00810"/>
<dbReference type="Gene3D" id="3.30.450.20">
    <property type="entry name" value="PAS domain"/>
    <property type="match status" value="1"/>
</dbReference>
<proteinExistence type="predicted"/>
<sequence>MHHDTGTAVDHAASIVESYFRAPVTALVDTAEVLSADLGGTRGASPLTASSLDGLVRPHAMSLLALPGVAAYGAGFIAALDLVDGARGHLAWWQGSARTRLVLASQPLGKERIDYSDMEWFRVPLRTGAPHVAGPYVDYLCSDEYTVTISAPVTTTGGVFAGVAALDILVDSIERDLTPRLEQIGRPVTLVNGVGRVVVSTDHRSAAGDSVRGSRLAALPRTACGDVALDVIVG</sequence>